<accession>A0AAU8JJ97</accession>
<keyword evidence="1" id="KW-0812">Transmembrane</keyword>
<organism evidence="2">
    <name type="scientific">Planktothricoides raciborskii GIHE-MW2</name>
    <dbReference type="NCBI Taxonomy" id="2792601"/>
    <lineage>
        <taxon>Bacteria</taxon>
        <taxon>Bacillati</taxon>
        <taxon>Cyanobacteriota</taxon>
        <taxon>Cyanophyceae</taxon>
        <taxon>Oscillatoriophycideae</taxon>
        <taxon>Oscillatoriales</taxon>
        <taxon>Oscillatoriaceae</taxon>
        <taxon>Planktothricoides</taxon>
    </lineage>
</organism>
<proteinExistence type="predicted"/>
<feature type="transmembrane region" description="Helical" evidence="1">
    <location>
        <begin position="348"/>
        <end position="367"/>
    </location>
</feature>
<dbReference type="AlphaFoldDB" id="A0AAU8JJ97"/>
<reference evidence="2" key="1">
    <citation type="submission" date="2024-07" db="EMBL/GenBank/DDBJ databases">
        <authorList>
            <person name="Kim Y.J."/>
            <person name="Jeong J.Y."/>
        </authorList>
    </citation>
    <scope>NUCLEOTIDE SEQUENCE</scope>
    <source>
        <strain evidence="2">GIHE-MW2</strain>
    </source>
</reference>
<evidence type="ECO:0000256" key="1">
    <source>
        <dbReference type="SAM" id="Phobius"/>
    </source>
</evidence>
<feature type="transmembrane region" description="Helical" evidence="1">
    <location>
        <begin position="374"/>
        <end position="393"/>
    </location>
</feature>
<feature type="transmembrane region" description="Helical" evidence="1">
    <location>
        <begin position="30"/>
        <end position="52"/>
    </location>
</feature>
<sequence>MYSDFQGIPNLPDLTHPNELMEFGSQIMKISLNLAIFMAFLGLVIAVINFSIKRRFRESGSLREAPEEPTLSLQQWVENYFRILDKFPHLVLVLILVTGGFFLCSTLANRYHHWEQQRVQQVAATVSGDRLEQPVPKIRYTVVEPYFYYNWVDGKQVKVESEQILNRYMAIASSNIDVTINQSTDVQKKNSAIYIVDFKAEYQFVNQLKQAQDFFFEFNPPYGYTLLQNFKVEKDGQLLPQINPGDYGFPFRLGAGESATFKVGYKAQGGPRWVYNSQGESLAKFQLSALANFSKADFASGIIPTETKNERNGTRFTWVFEDNVSVKNPFGVFTATDSVKNTGILPRLLLLAPAVFLWWIMLLYFSVNLSLRDVAIAGGLFFACLLTLTYLSRSIDVKLAWSMISLVMLALVWGLGKNKSAKLAAIVATIAGGVLPIWGLIVTYSGITLSLAGLLSAIWLAVHHWYQINPKT</sequence>
<keyword evidence="1" id="KW-1133">Transmembrane helix</keyword>
<dbReference type="EMBL" id="CP159837">
    <property type="protein sequence ID" value="XCM38505.1"/>
    <property type="molecule type" value="Genomic_DNA"/>
</dbReference>
<evidence type="ECO:0000313" key="2">
    <source>
        <dbReference type="EMBL" id="XCM38505.1"/>
    </source>
</evidence>
<feature type="transmembrane region" description="Helical" evidence="1">
    <location>
        <begin position="90"/>
        <end position="108"/>
    </location>
</feature>
<keyword evidence="1" id="KW-0472">Membrane</keyword>
<dbReference type="RefSeq" id="WP_354635841.1">
    <property type="nucleotide sequence ID" value="NZ_CP159837.1"/>
</dbReference>
<feature type="transmembrane region" description="Helical" evidence="1">
    <location>
        <begin position="447"/>
        <end position="466"/>
    </location>
</feature>
<feature type="transmembrane region" description="Helical" evidence="1">
    <location>
        <begin position="399"/>
        <end position="416"/>
    </location>
</feature>
<protein>
    <submittedName>
        <fullName evidence="2">Uncharacterized protein</fullName>
    </submittedName>
</protein>
<gene>
    <name evidence="2" type="ORF">ABWT76_001358</name>
</gene>
<name>A0AAU8JJ97_9CYAN</name>